<protein>
    <recommendedName>
        <fullName evidence="5">Transmembrane protein</fullName>
    </recommendedName>
</protein>
<keyword evidence="2" id="KW-1133">Transmembrane helix</keyword>
<dbReference type="Proteomes" id="UP000747399">
    <property type="component" value="Unassembled WGS sequence"/>
</dbReference>
<evidence type="ECO:0000313" key="3">
    <source>
        <dbReference type="EMBL" id="GIL46000.1"/>
    </source>
</evidence>
<evidence type="ECO:0000256" key="1">
    <source>
        <dbReference type="SAM" id="MobiDB-lite"/>
    </source>
</evidence>
<feature type="compositionally biased region" description="Pro residues" evidence="1">
    <location>
        <begin position="409"/>
        <end position="423"/>
    </location>
</feature>
<feature type="compositionally biased region" description="Pro residues" evidence="1">
    <location>
        <begin position="389"/>
        <end position="399"/>
    </location>
</feature>
<reference evidence="3" key="1">
    <citation type="journal article" date="2021" name="Proc. Natl. Acad. Sci. U.S.A.">
        <title>Three genomes in the algal genus Volvox reveal the fate of a haploid sex-determining region after a transition to homothallism.</title>
        <authorList>
            <person name="Yamamoto K."/>
            <person name="Hamaji T."/>
            <person name="Kawai-Toyooka H."/>
            <person name="Matsuzaki R."/>
            <person name="Takahashi F."/>
            <person name="Nishimura Y."/>
            <person name="Kawachi M."/>
            <person name="Noguchi H."/>
            <person name="Minakuchi Y."/>
            <person name="Umen J.G."/>
            <person name="Toyoda A."/>
            <person name="Nozaki H."/>
        </authorList>
    </citation>
    <scope>NUCLEOTIDE SEQUENCE</scope>
    <source>
        <strain evidence="3">NIES-3780</strain>
    </source>
</reference>
<feature type="compositionally biased region" description="Low complexity" evidence="1">
    <location>
        <begin position="306"/>
        <end position="320"/>
    </location>
</feature>
<dbReference type="EMBL" id="BNCO01000003">
    <property type="protein sequence ID" value="GIL46000.1"/>
    <property type="molecule type" value="Genomic_DNA"/>
</dbReference>
<feature type="region of interest" description="Disordered" evidence="1">
    <location>
        <begin position="301"/>
        <end position="326"/>
    </location>
</feature>
<evidence type="ECO:0000256" key="2">
    <source>
        <dbReference type="SAM" id="Phobius"/>
    </source>
</evidence>
<feature type="compositionally biased region" description="Polar residues" evidence="1">
    <location>
        <begin position="665"/>
        <end position="681"/>
    </location>
</feature>
<feature type="region of interest" description="Disordered" evidence="1">
    <location>
        <begin position="642"/>
        <end position="681"/>
    </location>
</feature>
<feature type="region of interest" description="Disordered" evidence="1">
    <location>
        <begin position="383"/>
        <end position="427"/>
    </location>
</feature>
<proteinExistence type="predicted"/>
<keyword evidence="2" id="KW-0472">Membrane</keyword>
<feature type="compositionally biased region" description="Pro residues" evidence="1">
    <location>
        <begin position="465"/>
        <end position="474"/>
    </location>
</feature>
<organism evidence="3 4">
    <name type="scientific">Volvox africanus</name>
    <dbReference type="NCBI Taxonomy" id="51714"/>
    <lineage>
        <taxon>Eukaryota</taxon>
        <taxon>Viridiplantae</taxon>
        <taxon>Chlorophyta</taxon>
        <taxon>core chlorophytes</taxon>
        <taxon>Chlorophyceae</taxon>
        <taxon>CS clade</taxon>
        <taxon>Chlamydomonadales</taxon>
        <taxon>Volvocaceae</taxon>
        <taxon>Volvox</taxon>
    </lineage>
</organism>
<feature type="compositionally biased region" description="Low complexity" evidence="1">
    <location>
        <begin position="453"/>
        <end position="464"/>
    </location>
</feature>
<gene>
    <name evidence="3" type="ORF">Vafri_3101</name>
</gene>
<comment type="caution">
    <text evidence="3">The sequence shown here is derived from an EMBL/GenBank/DDBJ whole genome shotgun (WGS) entry which is preliminary data.</text>
</comment>
<accession>A0A8J4AR22</accession>
<sequence>MARVRQGAQVLYVAAFLASILTHSATAFYFENYVKWANQAFKDGPTEANCRLAAVDFLDFVYAIVESAAPTVGTAQLTKACISCGTAVDTSLGVLPGSDPSICPLLPYTNGSKLMVVALRRFVCFGAGGVDGVSSPAAGSCVVQVVDAIRKVGLLDRIRRLDPTLRFSQPVLEELCPAVWPAPPGPPSCCGRSWSYLMAAIAQQSCYPELSHEYASLPGRCEGLLNRTIPGYCEASWPTELLPLLTPPDKAVCGANIAVPGWVNGSLCSTKQLSLTGSPGSVCDLWCGVVGELARIKSGEIPGPENSNITNSSTTATPSTDRNGEGGPKLQTATIVIICVFSVLIFLMLVILAIFAWRVYQERRTTKREQYQFDSDLMNLGQTVQEGKAPPPPAPPPSTPAAAAGVVPMVPPPPTDSTPPTPTPRSILSPAEAAAAAAAAAVIAVASGGAAAGATGASSSARTPVYPPGPPLPGPAAEATTGPRASAPSYRSSNPSNTARALVFTGAAASGTAAATATAEAIETASHSSKTSKYESATSLYDKMGGLAAVGLTRYSTPAGSDGNLQLAAASASAGALMGPMSATVMQPQRLRSHRLSLSGSETVTSAYQTAYSRDSYSVVGLAQEPSGSYITVRSTNVGVGGNGGGTAAAASVTGGNGGSEGPSRAQSTGTFAHFASSPTR</sequence>
<evidence type="ECO:0000313" key="4">
    <source>
        <dbReference type="Proteomes" id="UP000747399"/>
    </source>
</evidence>
<feature type="region of interest" description="Disordered" evidence="1">
    <location>
        <begin position="453"/>
        <end position="496"/>
    </location>
</feature>
<evidence type="ECO:0008006" key="5">
    <source>
        <dbReference type="Google" id="ProtNLM"/>
    </source>
</evidence>
<feature type="transmembrane region" description="Helical" evidence="2">
    <location>
        <begin position="335"/>
        <end position="360"/>
    </location>
</feature>
<dbReference type="AlphaFoldDB" id="A0A8J4AR22"/>
<name>A0A8J4AR22_9CHLO</name>
<keyword evidence="4" id="KW-1185">Reference proteome</keyword>
<keyword evidence="2" id="KW-0812">Transmembrane</keyword>